<gene>
    <name evidence="2" type="ORF">LOX96_09865</name>
</gene>
<dbReference type="EMBL" id="JAJKBJ010000010">
    <property type="protein sequence ID" value="MCL9684399.1"/>
    <property type="molecule type" value="Genomic_DNA"/>
</dbReference>
<evidence type="ECO:0000313" key="3">
    <source>
        <dbReference type="Proteomes" id="UP001139721"/>
    </source>
</evidence>
<dbReference type="Proteomes" id="UP001139721">
    <property type="component" value="Unassembled WGS sequence"/>
</dbReference>
<name>A0A9X2D0T4_9GAMM</name>
<comment type="caution">
    <text evidence="2">The sequence shown here is derived from an EMBL/GenBank/DDBJ whole genome shotgun (WGS) entry which is preliminary data.</text>
</comment>
<proteinExistence type="predicted"/>
<dbReference type="InterPro" id="IPR016181">
    <property type="entry name" value="Acyl_CoA_acyltransferase"/>
</dbReference>
<dbReference type="GO" id="GO:0016747">
    <property type="term" value="F:acyltransferase activity, transferring groups other than amino-acyl groups"/>
    <property type="evidence" value="ECO:0007669"/>
    <property type="project" value="InterPro"/>
</dbReference>
<evidence type="ECO:0000313" key="2">
    <source>
        <dbReference type="EMBL" id="MCL9684399.1"/>
    </source>
</evidence>
<feature type="domain" description="N-acetyltransferase" evidence="1">
    <location>
        <begin position="7"/>
        <end position="149"/>
    </location>
</feature>
<keyword evidence="3" id="KW-1185">Reference proteome</keyword>
<reference evidence="2" key="1">
    <citation type="submission" date="2021-11" db="EMBL/GenBank/DDBJ databases">
        <title>Legionella maioricencis sp. nov., a new species isolated from hot water samples in Mallorca.</title>
        <authorList>
            <person name="Crespi S."/>
            <person name="Drasar V."/>
            <person name="Salva-Serra F."/>
            <person name="Jaen-Luchoro D."/>
            <person name="Pineiro-Iglesias B."/>
            <person name="Aliaga F."/>
            <person name="Fernandez-Juarez V."/>
            <person name="Coll G."/>
            <person name="Moore E.R.B."/>
            <person name="Bennasar-Figueras A."/>
        </authorList>
    </citation>
    <scope>NUCLEOTIDE SEQUENCE</scope>
    <source>
        <strain evidence="2">HCPI-6</strain>
    </source>
</reference>
<keyword evidence="2" id="KW-0808">Transferase</keyword>
<sequence length="149" mass="17095">MIHFNWYDFAQLTVEQLYAVLTLRSNVFVVEQNCAYLDPDGKDPVALHLLGMDNGSLVAYLRLFPPTPAENYVVFGRVVTEKSARTKGYGKKLMEELLVYCDANYPSVNIKCSAQNYLTKFYGQFGFKIYGKVYEEDGIPHIEMRRNSL</sequence>
<keyword evidence="2" id="KW-0012">Acyltransferase</keyword>
<protein>
    <submittedName>
        <fullName evidence="2">GNAT family N-acetyltransferase</fullName>
        <ecNumber evidence="2">2.3.1.-</ecNumber>
    </submittedName>
</protein>
<dbReference type="AlphaFoldDB" id="A0A9X2D0T4"/>
<dbReference type="Pfam" id="PF13673">
    <property type="entry name" value="Acetyltransf_10"/>
    <property type="match status" value="1"/>
</dbReference>
<evidence type="ECO:0000259" key="1">
    <source>
        <dbReference type="PROSITE" id="PS51186"/>
    </source>
</evidence>
<dbReference type="SUPFAM" id="SSF55729">
    <property type="entry name" value="Acyl-CoA N-acyltransferases (Nat)"/>
    <property type="match status" value="1"/>
</dbReference>
<accession>A0A9X2D0T4</accession>
<dbReference type="InterPro" id="IPR000182">
    <property type="entry name" value="GNAT_dom"/>
</dbReference>
<dbReference type="Gene3D" id="3.40.630.30">
    <property type="match status" value="1"/>
</dbReference>
<organism evidence="2 3">
    <name type="scientific">Legionella maioricensis</name>
    <dbReference type="NCBI Taxonomy" id="2896528"/>
    <lineage>
        <taxon>Bacteria</taxon>
        <taxon>Pseudomonadati</taxon>
        <taxon>Pseudomonadota</taxon>
        <taxon>Gammaproteobacteria</taxon>
        <taxon>Legionellales</taxon>
        <taxon>Legionellaceae</taxon>
        <taxon>Legionella</taxon>
    </lineage>
</organism>
<dbReference type="RefSeq" id="WP_250421738.1">
    <property type="nucleotide sequence ID" value="NZ_JAJKBJ010000010.1"/>
</dbReference>
<dbReference type="CDD" id="cd04301">
    <property type="entry name" value="NAT_SF"/>
    <property type="match status" value="1"/>
</dbReference>
<dbReference type="PROSITE" id="PS51186">
    <property type="entry name" value="GNAT"/>
    <property type="match status" value="1"/>
</dbReference>
<dbReference type="EC" id="2.3.1.-" evidence="2"/>